<dbReference type="Gene3D" id="3.30.200.20">
    <property type="entry name" value="Phosphorylase Kinase, domain 1"/>
    <property type="match status" value="1"/>
</dbReference>
<dbReference type="PANTHER" id="PTHR43289:SF6">
    <property type="entry name" value="SERINE_THREONINE-PROTEIN KINASE NEKL-3"/>
    <property type="match status" value="1"/>
</dbReference>
<evidence type="ECO:0000256" key="7">
    <source>
        <dbReference type="SAM" id="MobiDB-lite"/>
    </source>
</evidence>
<name>A0AB39RE53_9ACTN</name>
<dbReference type="Pfam" id="PF00069">
    <property type="entry name" value="Pkinase"/>
    <property type="match status" value="1"/>
</dbReference>
<keyword evidence="5 9" id="KW-0418">Kinase</keyword>
<keyword evidence="6" id="KW-0067">ATP-binding</keyword>
<dbReference type="SUPFAM" id="SSF56112">
    <property type="entry name" value="Protein kinase-like (PK-like)"/>
    <property type="match status" value="1"/>
</dbReference>
<evidence type="ECO:0000259" key="8">
    <source>
        <dbReference type="PROSITE" id="PS50011"/>
    </source>
</evidence>
<organism evidence="9">
    <name type="scientific">Streptomyces sp. R41</name>
    <dbReference type="NCBI Taxonomy" id="3238632"/>
    <lineage>
        <taxon>Bacteria</taxon>
        <taxon>Bacillati</taxon>
        <taxon>Actinomycetota</taxon>
        <taxon>Actinomycetes</taxon>
        <taxon>Kitasatosporales</taxon>
        <taxon>Streptomycetaceae</taxon>
        <taxon>Streptomyces</taxon>
    </lineage>
</organism>
<evidence type="ECO:0000256" key="3">
    <source>
        <dbReference type="ARBA" id="ARBA00022679"/>
    </source>
</evidence>
<dbReference type="Gene3D" id="1.10.510.10">
    <property type="entry name" value="Transferase(Phosphotransferase) domain 1"/>
    <property type="match status" value="1"/>
</dbReference>
<sequence length="304" mass="32987">MTDAQAEPAPPLAPGTRPVPGYEILGHLARTGWLDLYDSWSEERACRCVIKVLRPDRRDDARLRGRLLREGRWLRTFAHPHLVRAYETFDSPEPLVVLETLTGETLSHLIDRLRRRPAGADVALLGVQLCSAIHYLHGQGVLHLDLKPSNIVVDCGHAKVLDLSVARPPGVAPAGVGTFCYLSPEQARGGRLSAAADVWGIGITLYEVASGDVPFDCDEITDEPYDGGTAQAEDDKATGGRDDWYPQLEASAPPIASRRRLPRALAASIDGCLRDDPSVRPTVPELAAALAAVLPGHRFRVVPT</sequence>
<dbReference type="EC" id="2.7.11.1" evidence="1"/>
<evidence type="ECO:0000256" key="4">
    <source>
        <dbReference type="ARBA" id="ARBA00022741"/>
    </source>
</evidence>
<dbReference type="EMBL" id="CP163443">
    <property type="protein sequence ID" value="XDQ51214.1"/>
    <property type="molecule type" value="Genomic_DNA"/>
</dbReference>
<keyword evidence="2" id="KW-0723">Serine/threonine-protein kinase</keyword>
<dbReference type="InterPro" id="IPR000719">
    <property type="entry name" value="Prot_kinase_dom"/>
</dbReference>
<feature type="region of interest" description="Disordered" evidence="7">
    <location>
        <begin position="221"/>
        <end position="247"/>
    </location>
</feature>
<dbReference type="InterPro" id="IPR011009">
    <property type="entry name" value="Kinase-like_dom_sf"/>
</dbReference>
<dbReference type="PANTHER" id="PTHR43289">
    <property type="entry name" value="MITOGEN-ACTIVATED PROTEIN KINASE KINASE KINASE 20-RELATED"/>
    <property type="match status" value="1"/>
</dbReference>
<evidence type="ECO:0000256" key="2">
    <source>
        <dbReference type="ARBA" id="ARBA00022527"/>
    </source>
</evidence>
<dbReference type="SMART" id="SM00220">
    <property type="entry name" value="S_TKc"/>
    <property type="match status" value="1"/>
</dbReference>
<dbReference type="InterPro" id="IPR008271">
    <property type="entry name" value="Ser/Thr_kinase_AS"/>
</dbReference>
<protein>
    <recommendedName>
        <fullName evidence="1">non-specific serine/threonine protein kinase</fullName>
        <ecNumber evidence="1">2.7.11.1</ecNumber>
    </recommendedName>
</protein>
<dbReference type="GO" id="GO:0005524">
    <property type="term" value="F:ATP binding"/>
    <property type="evidence" value="ECO:0007669"/>
    <property type="project" value="UniProtKB-KW"/>
</dbReference>
<reference evidence="9" key="1">
    <citation type="submission" date="2024-07" db="EMBL/GenBank/DDBJ databases">
        <authorList>
            <person name="Yu S.T."/>
        </authorList>
    </citation>
    <scope>NUCLEOTIDE SEQUENCE</scope>
    <source>
        <strain evidence="9">R41</strain>
    </source>
</reference>
<dbReference type="PROSITE" id="PS50011">
    <property type="entry name" value="PROTEIN_KINASE_DOM"/>
    <property type="match status" value="1"/>
</dbReference>
<evidence type="ECO:0000256" key="5">
    <source>
        <dbReference type="ARBA" id="ARBA00022777"/>
    </source>
</evidence>
<evidence type="ECO:0000256" key="1">
    <source>
        <dbReference type="ARBA" id="ARBA00012513"/>
    </source>
</evidence>
<feature type="compositionally biased region" description="Basic and acidic residues" evidence="7">
    <location>
        <begin position="233"/>
        <end position="244"/>
    </location>
</feature>
<dbReference type="GO" id="GO:0004674">
    <property type="term" value="F:protein serine/threonine kinase activity"/>
    <property type="evidence" value="ECO:0007669"/>
    <property type="project" value="UniProtKB-KW"/>
</dbReference>
<keyword evidence="3 9" id="KW-0808">Transferase</keyword>
<dbReference type="RefSeq" id="WP_369244546.1">
    <property type="nucleotide sequence ID" value="NZ_CP163443.1"/>
</dbReference>
<feature type="domain" description="Protein kinase" evidence="8">
    <location>
        <begin position="22"/>
        <end position="300"/>
    </location>
</feature>
<evidence type="ECO:0000256" key="6">
    <source>
        <dbReference type="ARBA" id="ARBA00022840"/>
    </source>
</evidence>
<evidence type="ECO:0000313" key="9">
    <source>
        <dbReference type="EMBL" id="XDQ51214.1"/>
    </source>
</evidence>
<dbReference type="AlphaFoldDB" id="A0AB39RE53"/>
<proteinExistence type="predicted"/>
<dbReference type="CDD" id="cd14014">
    <property type="entry name" value="STKc_PknB_like"/>
    <property type="match status" value="1"/>
</dbReference>
<accession>A0AB39RE53</accession>
<gene>
    <name evidence="9" type="ORF">AB5J53_05935</name>
</gene>
<keyword evidence="4" id="KW-0547">Nucleotide-binding</keyword>
<dbReference type="PROSITE" id="PS00108">
    <property type="entry name" value="PROTEIN_KINASE_ST"/>
    <property type="match status" value="1"/>
</dbReference>